<accession>A0ABQ3YDY5</accession>
<evidence type="ECO:0000313" key="2">
    <source>
        <dbReference type="Proteomes" id="UP000609879"/>
    </source>
</evidence>
<keyword evidence="2" id="KW-1185">Reference proteome</keyword>
<sequence length="139" mass="15063">MDEVWTVVPRRGGVEVTLTAGPPHPLVARLTAAELSAAEQAMAGVAESVRRGEFSRPRLGQAFRDAIGRDPFRRRKTVEPGPLWPGLAGTVVGFSFASHHSEVLWLRLAGYGVGLAALGDLAAQVWRRIARRRDGARES</sequence>
<proteinExistence type="predicted"/>
<protein>
    <submittedName>
        <fullName evidence="1">Uncharacterized protein</fullName>
    </submittedName>
</protein>
<gene>
    <name evidence="1" type="ORF">Ade02nite_68500</name>
</gene>
<reference evidence="1 2" key="1">
    <citation type="submission" date="2021-01" db="EMBL/GenBank/DDBJ databases">
        <title>Whole genome shotgun sequence of Actinoplanes deccanensis NBRC 13994.</title>
        <authorList>
            <person name="Komaki H."/>
            <person name="Tamura T."/>
        </authorList>
    </citation>
    <scope>NUCLEOTIDE SEQUENCE [LARGE SCALE GENOMIC DNA]</scope>
    <source>
        <strain evidence="1 2">NBRC 13994</strain>
    </source>
</reference>
<comment type="caution">
    <text evidence="1">The sequence shown here is derived from an EMBL/GenBank/DDBJ whole genome shotgun (WGS) entry which is preliminary data.</text>
</comment>
<evidence type="ECO:0000313" key="1">
    <source>
        <dbReference type="EMBL" id="GID78209.1"/>
    </source>
</evidence>
<organism evidence="1 2">
    <name type="scientific">Paractinoplanes deccanensis</name>
    <dbReference type="NCBI Taxonomy" id="113561"/>
    <lineage>
        <taxon>Bacteria</taxon>
        <taxon>Bacillati</taxon>
        <taxon>Actinomycetota</taxon>
        <taxon>Actinomycetes</taxon>
        <taxon>Micromonosporales</taxon>
        <taxon>Micromonosporaceae</taxon>
        <taxon>Paractinoplanes</taxon>
    </lineage>
</organism>
<dbReference type="Proteomes" id="UP000609879">
    <property type="component" value="Unassembled WGS sequence"/>
</dbReference>
<dbReference type="RefSeq" id="WP_203772916.1">
    <property type="nucleotide sequence ID" value="NZ_BAAABO010000018.1"/>
</dbReference>
<name>A0ABQ3YDY5_9ACTN</name>
<dbReference type="EMBL" id="BOMI01000142">
    <property type="protein sequence ID" value="GID78209.1"/>
    <property type="molecule type" value="Genomic_DNA"/>
</dbReference>